<comment type="caution">
    <text evidence="1">The sequence shown here is derived from an EMBL/GenBank/DDBJ whole genome shotgun (WGS) entry which is preliminary data.</text>
</comment>
<organism evidence="1 2">
    <name type="scientific">Candidatus Uhrbacteria bacterium RIFCSPLOWO2_01_FULL_47_25</name>
    <dbReference type="NCBI Taxonomy" id="1802402"/>
    <lineage>
        <taxon>Bacteria</taxon>
        <taxon>Candidatus Uhriibacteriota</taxon>
    </lineage>
</organism>
<proteinExistence type="predicted"/>
<accession>A0A1F7UWS1</accession>
<dbReference type="AlphaFoldDB" id="A0A1F7UWS1"/>
<evidence type="ECO:0000313" key="2">
    <source>
        <dbReference type="Proteomes" id="UP000176846"/>
    </source>
</evidence>
<sequence>MQWHDQQEESPLSFFQAGLRLMARCPLCQARYQPSSVKVIAEREDAYLVHVLCAKCRSAVVALVFANLFGVSSVGVLTDLGSDEVLKAQERIVEADDVLALYAACRDGSLIERIKK</sequence>
<dbReference type="EMBL" id="MGEK01000011">
    <property type="protein sequence ID" value="OGL82706.1"/>
    <property type="molecule type" value="Genomic_DNA"/>
</dbReference>
<dbReference type="Proteomes" id="UP000176846">
    <property type="component" value="Unassembled WGS sequence"/>
</dbReference>
<gene>
    <name evidence="1" type="ORF">A2936_03920</name>
</gene>
<evidence type="ECO:0000313" key="1">
    <source>
        <dbReference type="EMBL" id="OGL82706.1"/>
    </source>
</evidence>
<protein>
    <submittedName>
        <fullName evidence="1">Uncharacterized protein</fullName>
    </submittedName>
</protein>
<reference evidence="1 2" key="1">
    <citation type="journal article" date="2016" name="Nat. Commun.">
        <title>Thousands of microbial genomes shed light on interconnected biogeochemical processes in an aquifer system.</title>
        <authorList>
            <person name="Anantharaman K."/>
            <person name="Brown C.T."/>
            <person name="Hug L.A."/>
            <person name="Sharon I."/>
            <person name="Castelle C.J."/>
            <person name="Probst A.J."/>
            <person name="Thomas B.C."/>
            <person name="Singh A."/>
            <person name="Wilkins M.J."/>
            <person name="Karaoz U."/>
            <person name="Brodie E.L."/>
            <person name="Williams K.H."/>
            <person name="Hubbard S.S."/>
            <person name="Banfield J.F."/>
        </authorList>
    </citation>
    <scope>NUCLEOTIDE SEQUENCE [LARGE SCALE GENOMIC DNA]</scope>
</reference>
<name>A0A1F7UWS1_9BACT</name>